<proteinExistence type="predicted"/>
<dbReference type="EMBL" id="FOAT01000001">
    <property type="protein sequence ID" value="SEK24975.1"/>
    <property type="molecule type" value="Genomic_DNA"/>
</dbReference>
<dbReference type="OrthoDB" id="9781069at2"/>
<keyword evidence="1" id="KW-0472">Membrane</keyword>
<evidence type="ECO:0000313" key="2">
    <source>
        <dbReference type="EMBL" id="SEK24975.1"/>
    </source>
</evidence>
<name>A0A1H7FNN0_RUMAL</name>
<protein>
    <submittedName>
        <fullName evidence="2">TraX protein</fullName>
    </submittedName>
</protein>
<sequence>MENTLSNVSAPSEEHGFINRNALKYIVIVAMLIDHIGELFESSIDPNIYHIMRFIGRLTGPTMAFFLAEGAKYTRDIAKYQKRLAIFAAISWLPFIFANPGPQKLIESPVYFLQQSVIYTLFLGITAIRIWDSPNYEKDAKIIFIFLLCLASVIGDWPIMDVLAPLFMYIYRDDKKKRYIAVTLAYLPMMLMVLIMDGWHQAGVLMVPLIIIFCYNGKGGKKNAFNKWFFYIFYPAHLLILGIIKWVVLA</sequence>
<dbReference type="InterPro" id="IPR008875">
    <property type="entry name" value="TraX"/>
</dbReference>
<keyword evidence="1" id="KW-1133">Transmembrane helix</keyword>
<evidence type="ECO:0000313" key="3">
    <source>
        <dbReference type="Proteomes" id="UP000186015"/>
    </source>
</evidence>
<dbReference type="AlphaFoldDB" id="A0A1H7FNN0"/>
<accession>A0A1H7FNN0</accession>
<dbReference type="RefSeq" id="WP_074828510.1">
    <property type="nucleotide sequence ID" value="NZ_FOAT01000001.1"/>
</dbReference>
<gene>
    <name evidence="2" type="ORF">SAMN05216469_101254</name>
</gene>
<evidence type="ECO:0000256" key="1">
    <source>
        <dbReference type="SAM" id="Phobius"/>
    </source>
</evidence>
<reference evidence="2 3" key="1">
    <citation type="submission" date="2016-10" db="EMBL/GenBank/DDBJ databases">
        <authorList>
            <person name="de Groot N.N."/>
        </authorList>
    </citation>
    <scope>NUCLEOTIDE SEQUENCE [LARGE SCALE GENOMIC DNA]</scope>
    <source>
        <strain evidence="2 3">KH2T6</strain>
    </source>
</reference>
<dbReference type="Proteomes" id="UP000186015">
    <property type="component" value="Unassembled WGS sequence"/>
</dbReference>
<keyword evidence="1" id="KW-0812">Transmembrane</keyword>
<feature type="transmembrane region" description="Helical" evidence="1">
    <location>
        <begin position="110"/>
        <end position="131"/>
    </location>
</feature>
<feature type="transmembrane region" description="Helical" evidence="1">
    <location>
        <begin position="228"/>
        <end position="248"/>
    </location>
</feature>
<feature type="transmembrane region" description="Helical" evidence="1">
    <location>
        <begin position="80"/>
        <end position="98"/>
    </location>
</feature>
<feature type="transmembrane region" description="Helical" evidence="1">
    <location>
        <begin position="191"/>
        <end position="216"/>
    </location>
</feature>
<organism evidence="2 3">
    <name type="scientific">Ruminococcus albus</name>
    <dbReference type="NCBI Taxonomy" id="1264"/>
    <lineage>
        <taxon>Bacteria</taxon>
        <taxon>Bacillati</taxon>
        <taxon>Bacillota</taxon>
        <taxon>Clostridia</taxon>
        <taxon>Eubacteriales</taxon>
        <taxon>Oscillospiraceae</taxon>
        <taxon>Ruminococcus</taxon>
    </lineage>
</organism>
<dbReference type="Pfam" id="PF05857">
    <property type="entry name" value="TraX"/>
    <property type="match status" value="1"/>
</dbReference>
<feature type="transmembrane region" description="Helical" evidence="1">
    <location>
        <begin position="143"/>
        <end position="171"/>
    </location>
</feature>